<proteinExistence type="predicted"/>
<protein>
    <submittedName>
        <fullName evidence="2">Uncharacterized protein</fullName>
    </submittedName>
</protein>
<sequence>MPPEPLSWDRKDFFKERKHERSSDSVGIVSRWRESSHHGPSRWGSNEFNRPTGHGKQGGWYLYSEEPRHRLLPAPSNNKNLEDDRPSGPCGDGKYGTNWRDRRESFSQKEWKGQYWENPASPLGLESLDRPSAVNDQRSVDNSFHPPHSSFVNSWDQQNLKEQHDKNGGVNGLGTGQRFEREDSLGSIGWKHLKWTRSGSLSSRGSGFSHSSSPKSVGVDSSETKAEVKLGNVTPILSPSGDAAASVTSAAPAEETSSRKKPRLGWGEGLAKYEKKKVEVPVDEAIKNGVVTSSNTEPVYTQVSNLADKSPRASGFSDCASPASSSSVACSSLPGKMHSLV</sequence>
<feature type="region of interest" description="Disordered" evidence="1">
    <location>
        <begin position="1"/>
        <end position="129"/>
    </location>
</feature>
<evidence type="ECO:0000256" key="1">
    <source>
        <dbReference type="SAM" id="MobiDB-lite"/>
    </source>
</evidence>
<organism evidence="2 3">
    <name type="scientific">Ilex paraguariensis</name>
    <name type="common">yerba mate</name>
    <dbReference type="NCBI Taxonomy" id="185542"/>
    <lineage>
        <taxon>Eukaryota</taxon>
        <taxon>Viridiplantae</taxon>
        <taxon>Streptophyta</taxon>
        <taxon>Embryophyta</taxon>
        <taxon>Tracheophyta</taxon>
        <taxon>Spermatophyta</taxon>
        <taxon>Magnoliopsida</taxon>
        <taxon>eudicotyledons</taxon>
        <taxon>Gunneridae</taxon>
        <taxon>Pentapetalae</taxon>
        <taxon>asterids</taxon>
        <taxon>campanulids</taxon>
        <taxon>Aquifoliales</taxon>
        <taxon>Aquifoliaceae</taxon>
        <taxon>Ilex</taxon>
    </lineage>
</organism>
<dbReference type="Proteomes" id="UP001642360">
    <property type="component" value="Unassembled WGS sequence"/>
</dbReference>
<accession>A0ABC8S5M4</accession>
<keyword evidence="3" id="KW-1185">Reference proteome</keyword>
<evidence type="ECO:0000313" key="2">
    <source>
        <dbReference type="EMBL" id="CAK9152243.1"/>
    </source>
</evidence>
<dbReference type="PANTHER" id="PTHR47340:SF1">
    <property type="entry name" value="DUPLICATED HOMEODOMAIN-LIKE SUPERFAMILY PROTEIN"/>
    <property type="match status" value="1"/>
</dbReference>
<gene>
    <name evidence="2" type="ORF">ILEXP_LOCUS20457</name>
</gene>
<feature type="compositionally biased region" description="Low complexity" evidence="1">
    <location>
        <begin position="243"/>
        <end position="255"/>
    </location>
</feature>
<feature type="compositionally biased region" description="Low complexity" evidence="1">
    <location>
        <begin position="314"/>
        <end position="332"/>
    </location>
</feature>
<feature type="compositionally biased region" description="Basic and acidic residues" evidence="1">
    <location>
        <begin position="7"/>
        <end position="23"/>
    </location>
</feature>
<dbReference type="PANTHER" id="PTHR47340">
    <property type="entry name" value="DUPLICATED HOMEODOMAIN-LIKE SUPERFAMILY PROTEIN"/>
    <property type="match status" value="1"/>
</dbReference>
<feature type="compositionally biased region" description="Basic and acidic residues" evidence="1">
    <location>
        <begin position="99"/>
        <end position="112"/>
    </location>
</feature>
<dbReference type="EMBL" id="CAUOFW020002247">
    <property type="protein sequence ID" value="CAK9152243.1"/>
    <property type="molecule type" value="Genomic_DNA"/>
</dbReference>
<evidence type="ECO:0000313" key="3">
    <source>
        <dbReference type="Proteomes" id="UP001642360"/>
    </source>
</evidence>
<feature type="region of interest" description="Disordered" evidence="1">
    <location>
        <begin position="158"/>
        <end position="178"/>
    </location>
</feature>
<dbReference type="AlphaFoldDB" id="A0ABC8S5M4"/>
<reference evidence="2 3" key="1">
    <citation type="submission" date="2024-02" db="EMBL/GenBank/DDBJ databases">
        <authorList>
            <person name="Vignale AGUSTIN F."/>
            <person name="Sosa J E."/>
            <person name="Modenutti C."/>
        </authorList>
    </citation>
    <scope>NUCLEOTIDE SEQUENCE [LARGE SCALE GENOMIC DNA]</scope>
</reference>
<feature type="region of interest" description="Disordered" evidence="1">
    <location>
        <begin position="311"/>
        <end position="341"/>
    </location>
</feature>
<feature type="region of interest" description="Disordered" evidence="1">
    <location>
        <begin position="198"/>
        <end position="268"/>
    </location>
</feature>
<comment type="caution">
    <text evidence="2">The sequence shown here is derived from an EMBL/GenBank/DDBJ whole genome shotgun (WGS) entry which is preliminary data.</text>
</comment>
<name>A0ABC8S5M4_9AQUA</name>
<feature type="compositionally biased region" description="Low complexity" evidence="1">
    <location>
        <begin position="198"/>
        <end position="221"/>
    </location>
</feature>